<accession>A0ABY2HIM2</accession>
<gene>
    <name evidence="3" type="ORF">CCMA1212_000646</name>
</gene>
<dbReference type="Proteomes" id="UP001642720">
    <property type="component" value="Unassembled WGS sequence"/>
</dbReference>
<evidence type="ECO:0000313" key="3">
    <source>
        <dbReference type="EMBL" id="TFB07367.1"/>
    </source>
</evidence>
<dbReference type="InterPro" id="IPR028005">
    <property type="entry name" value="AcTrfase_ESCO_Znf_dom"/>
</dbReference>
<comment type="caution">
    <text evidence="3">The sequence shown here is derived from an EMBL/GenBank/DDBJ whole genome shotgun (WGS) entry which is preliminary data.</text>
</comment>
<feature type="compositionally biased region" description="Acidic residues" evidence="1">
    <location>
        <begin position="175"/>
        <end position="185"/>
    </location>
</feature>
<sequence length="295" mass="32707">MVNSSPEYSITKPGLHHLRKRDKPLRTYGRQPSTPEAQSGPPLKRRRLSALKNQQQDQQEEEAISTPDSSNDAPEPEATPSASSETRSDLDDAANQTKPDTKRTSSSKGSILSYFKPAPAPPKPKDETPPPPQESQPQPEDEPSALPESPPKRKQSSRRKPRLLKIKPVTHEPLDEPQESDETPSEQEHETDLQSRPPLRTTTSNATKASVPDAPSTSTSPRKTSLRNHQKPSGQSSSSSPTVQTTLNISAKAAFSECKICDTVWNPLYPDDVKFHDKAHKAVLRAQRKRRMDEL</sequence>
<dbReference type="GeneID" id="300572557"/>
<evidence type="ECO:0000313" key="4">
    <source>
        <dbReference type="Proteomes" id="UP001642720"/>
    </source>
</evidence>
<evidence type="ECO:0000256" key="1">
    <source>
        <dbReference type="SAM" id="MobiDB-lite"/>
    </source>
</evidence>
<feature type="compositionally biased region" description="Polar residues" evidence="1">
    <location>
        <begin position="231"/>
        <end position="244"/>
    </location>
</feature>
<feature type="compositionally biased region" description="Basic residues" evidence="1">
    <location>
        <begin position="14"/>
        <end position="23"/>
    </location>
</feature>
<organism evidence="3 4">
    <name type="scientific">Trichoderma ghanense</name>
    <dbReference type="NCBI Taxonomy" id="65468"/>
    <lineage>
        <taxon>Eukaryota</taxon>
        <taxon>Fungi</taxon>
        <taxon>Dikarya</taxon>
        <taxon>Ascomycota</taxon>
        <taxon>Pezizomycotina</taxon>
        <taxon>Sordariomycetes</taxon>
        <taxon>Hypocreomycetidae</taxon>
        <taxon>Hypocreales</taxon>
        <taxon>Hypocreaceae</taxon>
        <taxon>Trichoderma</taxon>
    </lineage>
</organism>
<dbReference type="EMBL" id="PPTA01000001">
    <property type="protein sequence ID" value="TFB07367.1"/>
    <property type="molecule type" value="Genomic_DNA"/>
</dbReference>
<reference evidence="3 4" key="1">
    <citation type="submission" date="2018-01" db="EMBL/GenBank/DDBJ databases">
        <title>Genome characterization of the sugarcane-associated fungus Trichoderma ghanense CCMA-1212 and their application in lignocelulose bioconversion.</title>
        <authorList>
            <person name="Steindorff A.S."/>
            <person name="Mendes T.D."/>
            <person name="Vilela E.S.D."/>
            <person name="Rodrigues D.S."/>
            <person name="Formighieri E.F."/>
            <person name="Melo I.S."/>
            <person name="Favaro L.C.L."/>
        </authorList>
    </citation>
    <scope>NUCLEOTIDE SEQUENCE [LARGE SCALE GENOMIC DNA]</scope>
    <source>
        <strain evidence="3 4">CCMA-1212</strain>
    </source>
</reference>
<evidence type="ECO:0000259" key="2">
    <source>
        <dbReference type="Pfam" id="PF13878"/>
    </source>
</evidence>
<feature type="domain" description="N-acetyltransferase ESCO zinc-finger" evidence="2">
    <location>
        <begin position="244"/>
        <end position="282"/>
    </location>
</feature>
<dbReference type="Pfam" id="PF13878">
    <property type="entry name" value="zf-C2H2_3"/>
    <property type="match status" value="1"/>
</dbReference>
<dbReference type="RefSeq" id="XP_073563568.1">
    <property type="nucleotide sequence ID" value="XM_073698107.1"/>
</dbReference>
<proteinExistence type="predicted"/>
<name>A0ABY2HIM2_9HYPO</name>
<feature type="region of interest" description="Disordered" evidence="1">
    <location>
        <begin position="1"/>
        <end position="244"/>
    </location>
</feature>
<feature type="compositionally biased region" description="Basic residues" evidence="1">
    <location>
        <begin position="152"/>
        <end position="165"/>
    </location>
</feature>
<feature type="compositionally biased region" description="Polar residues" evidence="1">
    <location>
        <begin position="94"/>
        <end position="110"/>
    </location>
</feature>
<protein>
    <recommendedName>
        <fullName evidence="2">N-acetyltransferase ESCO zinc-finger domain-containing protein</fullName>
    </recommendedName>
</protein>
<keyword evidence="4" id="KW-1185">Reference proteome</keyword>